<dbReference type="Gene3D" id="3.30.1060.10">
    <property type="entry name" value="Peptide methionine sulphoxide reductase MsrA"/>
    <property type="match status" value="1"/>
</dbReference>
<dbReference type="InterPro" id="IPR002569">
    <property type="entry name" value="Met_Sox_Rdtase_MsrA_dom"/>
</dbReference>
<dbReference type="RefSeq" id="WP_020836244.1">
    <property type="nucleotide sequence ID" value="NC_021833.1"/>
</dbReference>
<dbReference type="Proteomes" id="UP000014983">
    <property type="component" value="Chromosome"/>
</dbReference>
<organism evidence="6 7">
    <name type="scientific">Spiroplasma diminutum CUAS-1</name>
    <dbReference type="NCBI Taxonomy" id="1276221"/>
    <lineage>
        <taxon>Bacteria</taxon>
        <taxon>Bacillati</taxon>
        <taxon>Mycoplasmatota</taxon>
        <taxon>Mollicutes</taxon>
        <taxon>Entomoplasmatales</taxon>
        <taxon>Spiroplasmataceae</taxon>
        <taxon>Spiroplasma</taxon>
    </lineage>
</organism>
<dbReference type="HAMAP" id="MF_01401">
    <property type="entry name" value="MsrA"/>
    <property type="match status" value="1"/>
</dbReference>
<evidence type="ECO:0000259" key="5">
    <source>
        <dbReference type="Pfam" id="PF01625"/>
    </source>
</evidence>
<comment type="function">
    <text evidence="4">Has an important function as a repair enzyme for proteins that have been inactivated by oxidation. Catalyzes the reversible oxidation-reduction of methionine sulfoxide in proteins to methionine.</text>
</comment>
<comment type="catalytic activity">
    <reaction evidence="2 4">
        <text>L-methionyl-[protein] + [thioredoxin]-disulfide + H2O = L-methionyl-(S)-S-oxide-[protein] + [thioredoxin]-dithiol</text>
        <dbReference type="Rhea" id="RHEA:14217"/>
        <dbReference type="Rhea" id="RHEA-COMP:10698"/>
        <dbReference type="Rhea" id="RHEA-COMP:10700"/>
        <dbReference type="Rhea" id="RHEA-COMP:12313"/>
        <dbReference type="Rhea" id="RHEA-COMP:12315"/>
        <dbReference type="ChEBI" id="CHEBI:15377"/>
        <dbReference type="ChEBI" id="CHEBI:16044"/>
        <dbReference type="ChEBI" id="CHEBI:29950"/>
        <dbReference type="ChEBI" id="CHEBI:44120"/>
        <dbReference type="ChEBI" id="CHEBI:50058"/>
        <dbReference type="EC" id="1.8.4.11"/>
    </reaction>
</comment>
<comment type="similarity">
    <text evidence="4">Belongs to the MsrA Met sulfoxide reductase family.</text>
</comment>
<name>S5LZJ2_9MOLU</name>
<dbReference type="EMBL" id="CP005076">
    <property type="protein sequence ID" value="AGR42011.1"/>
    <property type="molecule type" value="Genomic_DNA"/>
</dbReference>
<accession>S5LZJ2</accession>
<keyword evidence="1 4" id="KW-0560">Oxidoreductase</keyword>
<comment type="catalytic activity">
    <reaction evidence="3 4">
        <text>[thioredoxin]-disulfide + L-methionine + H2O = L-methionine (S)-S-oxide + [thioredoxin]-dithiol</text>
        <dbReference type="Rhea" id="RHEA:19993"/>
        <dbReference type="Rhea" id="RHEA-COMP:10698"/>
        <dbReference type="Rhea" id="RHEA-COMP:10700"/>
        <dbReference type="ChEBI" id="CHEBI:15377"/>
        <dbReference type="ChEBI" id="CHEBI:29950"/>
        <dbReference type="ChEBI" id="CHEBI:50058"/>
        <dbReference type="ChEBI" id="CHEBI:57844"/>
        <dbReference type="ChEBI" id="CHEBI:58772"/>
        <dbReference type="EC" id="1.8.4.11"/>
    </reaction>
</comment>
<dbReference type="FunCoup" id="S5LZJ2">
    <property type="interactions" value="177"/>
</dbReference>
<dbReference type="PANTHER" id="PTHR42799:SF2">
    <property type="entry name" value="MITOCHONDRIAL PEPTIDE METHIONINE SULFOXIDE REDUCTASE"/>
    <property type="match status" value="1"/>
</dbReference>
<dbReference type="InParanoid" id="S5LZJ2"/>
<dbReference type="GO" id="GO:0005737">
    <property type="term" value="C:cytoplasm"/>
    <property type="evidence" value="ECO:0007669"/>
    <property type="project" value="TreeGrafter"/>
</dbReference>
<evidence type="ECO:0000256" key="1">
    <source>
        <dbReference type="ARBA" id="ARBA00023002"/>
    </source>
</evidence>
<evidence type="ECO:0000256" key="4">
    <source>
        <dbReference type="HAMAP-Rule" id="MF_01401"/>
    </source>
</evidence>
<dbReference type="InterPro" id="IPR050162">
    <property type="entry name" value="MsrA_MetSO_reductase"/>
</dbReference>
<protein>
    <recommendedName>
        <fullName evidence="4">Peptide methionine sulfoxide reductase MsrA</fullName>
        <shortName evidence="4">Protein-methionine-S-oxide reductase</shortName>
        <ecNumber evidence="4">1.8.4.11</ecNumber>
    </recommendedName>
    <alternativeName>
        <fullName evidence="4">Peptide-methionine (S)-S-oxide reductase</fullName>
        <shortName evidence="4">Peptide Met(O) reductase</shortName>
    </alternativeName>
</protein>
<dbReference type="eggNOG" id="COG0225">
    <property type="taxonomic scope" value="Bacteria"/>
</dbReference>
<gene>
    <name evidence="6" type="primary">msrAB</name>
    <name evidence="4" type="synonym">msrA</name>
    <name evidence="6" type="ORF">SDIMI_v3c03070</name>
</gene>
<dbReference type="AlphaFoldDB" id="S5LZJ2"/>
<dbReference type="GO" id="GO:0034599">
    <property type="term" value="P:cellular response to oxidative stress"/>
    <property type="evidence" value="ECO:0007669"/>
    <property type="project" value="TreeGrafter"/>
</dbReference>
<evidence type="ECO:0000256" key="2">
    <source>
        <dbReference type="ARBA" id="ARBA00047806"/>
    </source>
</evidence>
<dbReference type="PANTHER" id="PTHR42799">
    <property type="entry name" value="MITOCHONDRIAL PEPTIDE METHIONINE SULFOXIDE REDUCTASE"/>
    <property type="match status" value="1"/>
</dbReference>
<dbReference type="KEGG" id="sdi:SDIMI_v3c03070"/>
<evidence type="ECO:0000313" key="6">
    <source>
        <dbReference type="EMBL" id="AGR42011.1"/>
    </source>
</evidence>
<dbReference type="STRING" id="1276221.SDIMI_v3c03070"/>
<sequence length="163" mass="18975">MKSIYLAGGCFWGVQAYFDLIEGIVNTRVGYCQGDIENPTYEQVCSGKTNHAEAILLEYDENQITLEKVLEKYFKIINPYSLNKQGNDIGTQYRVGIYWENKDDSLIIQEFLNEKQSKSDQKIVVENQQVRNFFDAEEYHQSYLEKNPLGYCHIDLSLAYQED</sequence>
<dbReference type="Pfam" id="PF01625">
    <property type="entry name" value="PMSR"/>
    <property type="match status" value="1"/>
</dbReference>
<dbReference type="EC" id="1.8.4.11" evidence="4"/>
<reference evidence="6 7" key="1">
    <citation type="journal article" date="2013" name="Genome Biol. Evol.">
        <title>Comparison of metabolic capacities and inference of gene content evolution in mosquito-associated Spiroplasma diminutum and S. taiwanense.</title>
        <authorList>
            <person name="Lo W.S."/>
            <person name="Ku C."/>
            <person name="Chen L.L."/>
            <person name="Chang T.H."/>
            <person name="Kuo C.H."/>
        </authorList>
    </citation>
    <scope>NUCLEOTIDE SEQUENCE [LARGE SCALE GENOMIC DNA]</scope>
    <source>
        <strain evidence="6 7">CUAS-1</strain>
    </source>
</reference>
<evidence type="ECO:0000256" key="3">
    <source>
        <dbReference type="ARBA" id="ARBA00048782"/>
    </source>
</evidence>
<dbReference type="PATRIC" id="fig|1276221.3.peg.304"/>
<dbReference type="NCBIfam" id="TIGR00401">
    <property type="entry name" value="msrA"/>
    <property type="match status" value="1"/>
</dbReference>
<feature type="active site" evidence="4">
    <location>
        <position position="10"/>
    </location>
</feature>
<dbReference type="SUPFAM" id="SSF55068">
    <property type="entry name" value="Peptide methionine sulfoxide reductase"/>
    <property type="match status" value="1"/>
</dbReference>
<evidence type="ECO:0000313" key="7">
    <source>
        <dbReference type="Proteomes" id="UP000014983"/>
    </source>
</evidence>
<keyword evidence="7" id="KW-1185">Reference proteome</keyword>
<dbReference type="GO" id="GO:0033744">
    <property type="term" value="F:L-methionine:thioredoxin-disulfide S-oxidoreductase activity"/>
    <property type="evidence" value="ECO:0007669"/>
    <property type="project" value="RHEA"/>
</dbReference>
<dbReference type="GO" id="GO:0008113">
    <property type="term" value="F:peptide-methionine (S)-S-oxide reductase activity"/>
    <property type="evidence" value="ECO:0007669"/>
    <property type="project" value="UniProtKB-UniRule"/>
</dbReference>
<feature type="domain" description="Peptide methionine sulphoxide reductase MsrA" evidence="5">
    <location>
        <begin position="4"/>
        <end position="153"/>
    </location>
</feature>
<dbReference type="HOGENOM" id="CLU_031040_10_2_14"/>
<dbReference type="OrthoDB" id="4174719at2"/>
<dbReference type="InterPro" id="IPR036509">
    <property type="entry name" value="Met_Sox_Rdtase_MsrA_sf"/>
</dbReference>
<proteinExistence type="inferred from homology"/>